<dbReference type="InterPro" id="IPR011992">
    <property type="entry name" value="EF-hand-dom_pair"/>
</dbReference>
<evidence type="ECO:0000313" key="7">
    <source>
        <dbReference type="Proteomes" id="UP000827092"/>
    </source>
</evidence>
<dbReference type="Gene3D" id="1.10.238.10">
    <property type="entry name" value="EF-hand"/>
    <property type="match status" value="1"/>
</dbReference>
<sequence length="110" mass="12610">MSLLWTVASVLLSISRLTESSSVNQAQVLKKKWTVDSVIRDVEMHDFDDNGGLDGIEIRAALNHRMEHLSEEEAHEAVDVEQMVEEFINIFDKNNDGVVDYAEFRFEKIN</sequence>
<dbReference type="GO" id="GO:0005509">
    <property type="term" value="F:calcium ion binding"/>
    <property type="evidence" value="ECO:0007669"/>
    <property type="project" value="InterPro"/>
</dbReference>
<proteinExistence type="predicted"/>
<evidence type="ECO:0000256" key="1">
    <source>
        <dbReference type="ARBA" id="ARBA00022729"/>
    </source>
</evidence>
<reference evidence="6 7" key="1">
    <citation type="journal article" date="2022" name="Nat. Ecol. Evol.">
        <title>A masculinizing supergene underlies an exaggerated male reproductive morph in a spider.</title>
        <authorList>
            <person name="Hendrickx F."/>
            <person name="De Corte Z."/>
            <person name="Sonet G."/>
            <person name="Van Belleghem S.M."/>
            <person name="Kostlbacher S."/>
            <person name="Vangestel C."/>
        </authorList>
    </citation>
    <scope>NUCLEOTIDE SEQUENCE [LARGE SCALE GENOMIC DNA]</scope>
    <source>
        <strain evidence="6">W744_W776</strain>
    </source>
</reference>
<comment type="caution">
    <text evidence="6">The sequence shown here is derived from an EMBL/GenBank/DDBJ whole genome shotgun (WGS) entry which is preliminary data.</text>
</comment>
<evidence type="ECO:0000313" key="6">
    <source>
        <dbReference type="EMBL" id="KAG8178226.1"/>
    </source>
</evidence>
<dbReference type="SUPFAM" id="SSF47473">
    <property type="entry name" value="EF-hand"/>
    <property type="match status" value="1"/>
</dbReference>
<feature type="signal peptide" evidence="4">
    <location>
        <begin position="1"/>
        <end position="20"/>
    </location>
</feature>
<dbReference type="PROSITE" id="PS00018">
    <property type="entry name" value="EF_HAND_1"/>
    <property type="match status" value="1"/>
</dbReference>
<keyword evidence="7" id="KW-1185">Reference proteome</keyword>
<protein>
    <recommendedName>
        <fullName evidence="5">EF-hand domain-containing protein</fullName>
    </recommendedName>
</protein>
<dbReference type="AlphaFoldDB" id="A0AAV6U3W1"/>
<evidence type="ECO:0000256" key="3">
    <source>
        <dbReference type="ARBA" id="ARBA00022837"/>
    </source>
</evidence>
<dbReference type="InterPro" id="IPR052110">
    <property type="entry name" value="MCFD2-like"/>
</dbReference>
<dbReference type="Pfam" id="PF13499">
    <property type="entry name" value="EF-hand_7"/>
    <property type="match status" value="1"/>
</dbReference>
<evidence type="ECO:0000256" key="4">
    <source>
        <dbReference type="SAM" id="SignalP"/>
    </source>
</evidence>
<organism evidence="6 7">
    <name type="scientific">Oedothorax gibbosus</name>
    <dbReference type="NCBI Taxonomy" id="931172"/>
    <lineage>
        <taxon>Eukaryota</taxon>
        <taxon>Metazoa</taxon>
        <taxon>Ecdysozoa</taxon>
        <taxon>Arthropoda</taxon>
        <taxon>Chelicerata</taxon>
        <taxon>Arachnida</taxon>
        <taxon>Araneae</taxon>
        <taxon>Araneomorphae</taxon>
        <taxon>Entelegynae</taxon>
        <taxon>Araneoidea</taxon>
        <taxon>Linyphiidae</taxon>
        <taxon>Erigoninae</taxon>
        <taxon>Oedothorax</taxon>
    </lineage>
</organism>
<dbReference type="InterPro" id="IPR002048">
    <property type="entry name" value="EF_hand_dom"/>
</dbReference>
<gene>
    <name evidence="6" type="ORF">JTE90_025110</name>
</gene>
<dbReference type="PANTHER" id="PTHR23104">
    <property type="entry name" value="MULTIPLE COAGULATION FACTOR DEFICIENCY PROTEIN 2 NEURAL STEM CELL DERIVED NEURONAL SURVIVAL PROTEIN"/>
    <property type="match status" value="1"/>
</dbReference>
<dbReference type="Proteomes" id="UP000827092">
    <property type="component" value="Unassembled WGS sequence"/>
</dbReference>
<keyword evidence="2" id="KW-0677">Repeat</keyword>
<keyword evidence="1 4" id="KW-0732">Signal</keyword>
<evidence type="ECO:0000259" key="5">
    <source>
        <dbReference type="PROSITE" id="PS50222"/>
    </source>
</evidence>
<feature type="chain" id="PRO_5043753473" description="EF-hand domain-containing protein" evidence="4">
    <location>
        <begin position="21"/>
        <end position="110"/>
    </location>
</feature>
<keyword evidence="3" id="KW-0106">Calcium</keyword>
<feature type="domain" description="EF-hand" evidence="5">
    <location>
        <begin position="79"/>
        <end position="110"/>
    </location>
</feature>
<evidence type="ECO:0000256" key="2">
    <source>
        <dbReference type="ARBA" id="ARBA00022737"/>
    </source>
</evidence>
<dbReference type="PROSITE" id="PS50222">
    <property type="entry name" value="EF_HAND_2"/>
    <property type="match status" value="1"/>
</dbReference>
<dbReference type="PANTHER" id="PTHR23104:SF1">
    <property type="entry name" value="EF-HAND DOMAIN-CONTAINING PROTEIN"/>
    <property type="match status" value="1"/>
</dbReference>
<name>A0AAV6U3W1_9ARAC</name>
<dbReference type="InterPro" id="IPR018247">
    <property type="entry name" value="EF_Hand_1_Ca_BS"/>
</dbReference>
<accession>A0AAV6U3W1</accession>
<dbReference type="EMBL" id="JAFNEN010000710">
    <property type="protein sequence ID" value="KAG8178226.1"/>
    <property type="molecule type" value="Genomic_DNA"/>
</dbReference>